<evidence type="ECO:0000313" key="5">
    <source>
        <dbReference type="EMBL" id="KAF5667561.1"/>
    </source>
</evidence>
<dbReference type="GO" id="GO:0005634">
    <property type="term" value="C:nucleus"/>
    <property type="evidence" value="ECO:0007669"/>
    <property type="project" value="UniProtKB-SubCell"/>
</dbReference>
<dbReference type="CDD" id="cd12148">
    <property type="entry name" value="fungal_TF_MHR"/>
    <property type="match status" value="1"/>
</dbReference>
<feature type="compositionally biased region" description="Polar residues" evidence="3">
    <location>
        <begin position="74"/>
        <end position="92"/>
    </location>
</feature>
<name>A0A8H5WPN9_FUSHE</name>
<evidence type="ECO:0000256" key="4">
    <source>
        <dbReference type="SAM" id="Phobius"/>
    </source>
</evidence>
<keyword evidence="6" id="KW-1185">Reference proteome</keyword>
<feature type="region of interest" description="Disordered" evidence="3">
    <location>
        <begin position="63"/>
        <end position="101"/>
    </location>
</feature>
<keyword evidence="2" id="KW-0539">Nucleus</keyword>
<keyword evidence="4" id="KW-1133">Transmembrane helix</keyword>
<dbReference type="EMBL" id="JAAGWQ010000100">
    <property type="protein sequence ID" value="KAF5667561.1"/>
    <property type="molecule type" value="Genomic_DNA"/>
</dbReference>
<keyword evidence="4" id="KW-0472">Membrane</keyword>
<protein>
    <submittedName>
        <fullName evidence="5">Zinc finger transcription factor YRR1</fullName>
    </submittedName>
</protein>
<organism evidence="5 6">
    <name type="scientific">Fusarium heterosporum</name>
    <dbReference type="NCBI Taxonomy" id="42747"/>
    <lineage>
        <taxon>Eukaryota</taxon>
        <taxon>Fungi</taxon>
        <taxon>Dikarya</taxon>
        <taxon>Ascomycota</taxon>
        <taxon>Pezizomycotina</taxon>
        <taxon>Sordariomycetes</taxon>
        <taxon>Hypocreomycetidae</taxon>
        <taxon>Hypocreales</taxon>
        <taxon>Nectriaceae</taxon>
        <taxon>Fusarium</taxon>
        <taxon>Fusarium heterosporum species complex</taxon>
    </lineage>
</organism>
<evidence type="ECO:0000256" key="3">
    <source>
        <dbReference type="SAM" id="MobiDB-lite"/>
    </source>
</evidence>
<feature type="transmembrane region" description="Helical" evidence="4">
    <location>
        <begin position="216"/>
        <end position="235"/>
    </location>
</feature>
<dbReference type="OrthoDB" id="3014581at2759"/>
<accession>A0A8H5WPN9</accession>
<dbReference type="InterPro" id="IPR050613">
    <property type="entry name" value="Sec_Metabolite_Reg"/>
</dbReference>
<sequence>MRRQPRQRPVSCHFCRDPPRVTAPASRSVAKRGGPPPAAPASTPANREADILSRLEKLESLLAGKDKESEFNARPTSTAPSSVGGSDIASRSQPEPLQPLPLNVQNLTADALWLERTCLGPKPSESVLVDNVVFRICTIRSITQPSSYIFQNSSGPSGLLSLEPTRCIWLPQRHETKVLVNKYTTVITYMHHIIHTPSVFKLVDEVYDSIEKGEDIPLYSVFLILAICCNITYAWTVTDNSMTPLFSDFSEANSQAFGWLKAAFDVFDASQRRAEAGLESAQGLIIMSFVLLNVEGVSIRARNCFSQAITICRELGVHRLDYPHNPPSVQATHFSNLQAETARRVWWYLIGTDAMIARFPGPHEGTYLLNPLHMDVRKPLNANDEDLVEGKELVGQPITHPTNMSYFLQRVRLAEVIRGFVDRAPLYTPSNQEKNTYDIVLEIDSMIERFIDELPVFLKIEAKELRELPLEDVRRAPGIIVQRHIMKIFVYGQRCKLHLPYLARGAVEPAYARSRRVCLDSARIVIQAEHQLEGEHAAFDSTRLRLCLVLHSVFIASIVLLLDLCLGVDADEKEQRRHDLVDAWDILEAAKEYSRPTARIQGLLRQVMKKHKVTLPISKASKQHPTTSTGYENLPPTPNSATVMMSASTTPTDVPVSAQELSDLGLNMDLDGLDWENLLWGLEAPMF</sequence>
<dbReference type="AlphaFoldDB" id="A0A8H5WPN9"/>
<reference evidence="5 6" key="1">
    <citation type="submission" date="2020-05" db="EMBL/GenBank/DDBJ databases">
        <title>Identification and distribution of gene clusters putatively required for synthesis of sphingolipid metabolism inhibitors in phylogenetically diverse species of the filamentous fungus Fusarium.</title>
        <authorList>
            <person name="Kim H.-S."/>
            <person name="Busman M."/>
            <person name="Brown D.W."/>
            <person name="Divon H."/>
            <person name="Uhlig S."/>
            <person name="Proctor R.H."/>
        </authorList>
    </citation>
    <scope>NUCLEOTIDE SEQUENCE [LARGE SCALE GENOMIC DNA]</scope>
    <source>
        <strain evidence="5 6">NRRL 20693</strain>
    </source>
</reference>
<comment type="caution">
    <text evidence="5">The sequence shown here is derived from an EMBL/GenBank/DDBJ whole genome shotgun (WGS) entry which is preliminary data.</text>
</comment>
<evidence type="ECO:0000256" key="1">
    <source>
        <dbReference type="ARBA" id="ARBA00004123"/>
    </source>
</evidence>
<evidence type="ECO:0000256" key="2">
    <source>
        <dbReference type="ARBA" id="ARBA00023242"/>
    </source>
</evidence>
<dbReference type="Proteomes" id="UP000567885">
    <property type="component" value="Unassembled WGS sequence"/>
</dbReference>
<dbReference type="PANTHER" id="PTHR31001">
    <property type="entry name" value="UNCHARACTERIZED TRANSCRIPTIONAL REGULATORY PROTEIN"/>
    <property type="match status" value="1"/>
</dbReference>
<proteinExistence type="predicted"/>
<gene>
    <name evidence="5" type="ORF">FHETE_5619</name>
</gene>
<keyword evidence="4" id="KW-0812">Transmembrane</keyword>
<evidence type="ECO:0000313" key="6">
    <source>
        <dbReference type="Proteomes" id="UP000567885"/>
    </source>
</evidence>
<feature type="region of interest" description="Disordered" evidence="3">
    <location>
        <begin position="1"/>
        <end position="47"/>
    </location>
</feature>
<comment type="subcellular location">
    <subcellularLocation>
        <location evidence="1">Nucleus</location>
    </subcellularLocation>
</comment>
<dbReference type="PANTHER" id="PTHR31001:SF90">
    <property type="entry name" value="CENTROMERE DNA-BINDING PROTEIN COMPLEX CBF3 SUBUNIT B"/>
    <property type="match status" value="1"/>
</dbReference>